<dbReference type="Gene3D" id="1.10.10.60">
    <property type="entry name" value="Homeodomain-like"/>
    <property type="match status" value="1"/>
</dbReference>
<dbReference type="GO" id="GO:0005634">
    <property type="term" value="C:nucleus"/>
    <property type="evidence" value="ECO:0007669"/>
    <property type="project" value="UniProtKB-SubCell"/>
</dbReference>
<feature type="compositionally biased region" description="Basic residues" evidence="4">
    <location>
        <begin position="954"/>
        <end position="974"/>
    </location>
</feature>
<evidence type="ECO:0000256" key="4">
    <source>
        <dbReference type="SAM" id="MobiDB-lite"/>
    </source>
</evidence>
<dbReference type="Proteomes" id="UP001221413">
    <property type="component" value="Unassembled WGS sequence"/>
</dbReference>
<dbReference type="Pfam" id="PF00249">
    <property type="entry name" value="Myb_DNA-binding"/>
    <property type="match status" value="1"/>
</dbReference>
<comment type="caution">
    <text evidence="7">The sequence shown here is derived from an EMBL/GenBank/DDBJ whole genome shotgun (WGS) entry which is preliminary data.</text>
</comment>
<feature type="compositionally biased region" description="Basic and acidic residues" evidence="4">
    <location>
        <begin position="678"/>
        <end position="688"/>
    </location>
</feature>
<evidence type="ECO:0000256" key="2">
    <source>
        <dbReference type="ARBA" id="ARBA00023125"/>
    </source>
</evidence>
<feature type="region of interest" description="Disordered" evidence="4">
    <location>
        <begin position="821"/>
        <end position="1081"/>
    </location>
</feature>
<dbReference type="CDD" id="cd00167">
    <property type="entry name" value="SANT"/>
    <property type="match status" value="1"/>
</dbReference>
<dbReference type="InterPro" id="IPR051651">
    <property type="entry name" value="DMTF1_DNA-bind_reg"/>
</dbReference>
<evidence type="ECO:0000259" key="6">
    <source>
        <dbReference type="PROSITE" id="PS51294"/>
    </source>
</evidence>
<feature type="compositionally biased region" description="Low complexity" evidence="4">
    <location>
        <begin position="115"/>
        <end position="127"/>
    </location>
</feature>
<feature type="compositionally biased region" description="Polar residues" evidence="4">
    <location>
        <begin position="836"/>
        <end position="848"/>
    </location>
</feature>
<protein>
    <submittedName>
        <fullName evidence="7">Uncharacterized protein</fullName>
    </submittedName>
</protein>
<comment type="subcellular location">
    <subcellularLocation>
        <location evidence="1">Nucleus</location>
    </subcellularLocation>
</comment>
<proteinExistence type="predicted"/>
<feature type="compositionally biased region" description="Basic and acidic residues" evidence="4">
    <location>
        <begin position="130"/>
        <end position="146"/>
    </location>
</feature>
<dbReference type="InterPro" id="IPR017930">
    <property type="entry name" value="Myb_dom"/>
</dbReference>
<feature type="region of interest" description="Disordered" evidence="4">
    <location>
        <begin position="68"/>
        <end position="448"/>
    </location>
</feature>
<dbReference type="SMART" id="SM00717">
    <property type="entry name" value="SANT"/>
    <property type="match status" value="3"/>
</dbReference>
<keyword evidence="3" id="KW-0539">Nucleus</keyword>
<dbReference type="PROSITE" id="PS50090">
    <property type="entry name" value="MYB_LIKE"/>
    <property type="match status" value="1"/>
</dbReference>
<feature type="domain" description="Myb-like" evidence="5">
    <location>
        <begin position="518"/>
        <end position="567"/>
    </location>
</feature>
<feature type="compositionally biased region" description="Basic and acidic residues" evidence="4">
    <location>
        <begin position="276"/>
        <end position="285"/>
    </location>
</feature>
<evidence type="ECO:0000256" key="1">
    <source>
        <dbReference type="ARBA" id="ARBA00004123"/>
    </source>
</evidence>
<feature type="compositionally biased region" description="Basic and acidic residues" evidence="4">
    <location>
        <begin position="163"/>
        <end position="207"/>
    </location>
</feature>
<feature type="compositionally biased region" description="Polar residues" evidence="4">
    <location>
        <begin position="385"/>
        <end position="402"/>
    </location>
</feature>
<feature type="compositionally biased region" description="Acidic residues" evidence="4">
    <location>
        <begin position="1034"/>
        <end position="1043"/>
    </location>
</feature>
<evidence type="ECO:0000256" key="3">
    <source>
        <dbReference type="ARBA" id="ARBA00023242"/>
    </source>
</evidence>
<feature type="compositionally biased region" description="Acidic residues" evidence="4">
    <location>
        <begin position="234"/>
        <end position="248"/>
    </location>
</feature>
<keyword evidence="2" id="KW-0238">DNA-binding</keyword>
<dbReference type="PANTHER" id="PTHR46380">
    <property type="entry name" value="CYCLIN-D-BINDING MYB-LIKE TRANSCRIPTION FACTOR 1"/>
    <property type="match status" value="1"/>
</dbReference>
<reference evidence="7" key="1">
    <citation type="submission" date="2023-01" db="EMBL/GenBank/DDBJ databases">
        <title>The chitinases involved in constricting ring structure development in the nematode-trapping fungus Drechslerella dactyloides.</title>
        <authorList>
            <person name="Wang R."/>
            <person name="Zhang L."/>
            <person name="Tang P."/>
            <person name="Li S."/>
            <person name="Liang L."/>
        </authorList>
    </citation>
    <scope>NUCLEOTIDE SEQUENCE</scope>
    <source>
        <strain evidence="7">YMF1.00031</strain>
    </source>
</reference>
<dbReference type="GO" id="GO:0000976">
    <property type="term" value="F:transcription cis-regulatory region binding"/>
    <property type="evidence" value="ECO:0007669"/>
    <property type="project" value="TreeGrafter"/>
</dbReference>
<feature type="compositionally biased region" description="Acidic residues" evidence="4">
    <location>
        <begin position="1005"/>
        <end position="1014"/>
    </location>
</feature>
<dbReference type="GO" id="GO:0003700">
    <property type="term" value="F:DNA-binding transcription factor activity"/>
    <property type="evidence" value="ECO:0007669"/>
    <property type="project" value="TreeGrafter"/>
</dbReference>
<organism evidence="7 8">
    <name type="scientific">Drechslerella dactyloides</name>
    <name type="common">Nematode-trapping fungus</name>
    <name type="synonym">Arthrobotrys dactyloides</name>
    <dbReference type="NCBI Taxonomy" id="74499"/>
    <lineage>
        <taxon>Eukaryota</taxon>
        <taxon>Fungi</taxon>
        <taxon>Dikarya</taxon>
        <taxon>Ascomycota</taxon>
        <taxon>Pezizomycotina</taxon>
        <taxon>Orbiliomycetes</taxon>
        <taxon>Orbiliales</taxon>
        <taxon>Orbiliaceae</taxon>
        <taxon>Drechslerella</taxon>
    </lineage>
</organism>
<evidence type="ECO:0000313" key="8">
    <source>
        <dbReference type="Proteomes" id="UP001221413"/>
    </source>
</evidence>
<keyword evidence="8" id="KW-1185">Reference proteome</keyword>
<feature type="compositionally biased region" description="Basic residues" evidence="4">
    <location>
        <begin position="648"/>
        <end position="661"/>
    </location>
</feature>
<dbReference type="EMBL" id="JAQGDS010000007">
    <property type="protein sequence ID" value="KAJ6258917.1"/>
    <property type="molecule type" value="Genomic_DNA"/>
</dbReference>
<dbReference type="InterPro" id="IPR009057">
    <property type="entry name" value="Homeodomain-like_sf"/>
</dbReference>
<dbReference type="AlphaFoldDB" id="A0AAD6IV45"/>
<dbReference type="PROSITE" id="PS51294">
    <property type="entry name" value="HTH_MYB"/>
    <property type="match status" value="1"/>
</dbReference>
<dbReference type="InterPro" id="IPR001005">
    <property type="entry name" value="SANT/Myb"/>
</dbReference>
<sequence length="1081" mass="121608">MPVLRHQICKLLQTNFAIALRPASASVAVDLHAPRPVARTIQYTTFIVLYSRSMLSLGKVWSFIGGSQPTLQESSSDQPDPPSSLPPPYFLPPDSPAQLQLQYRQHHRSSRSRSRSQSLSLSPVLSSAMPKHDSEHKSRGGDGSSKKREKKRSKSKLTASDDNLPHPEHIDVKDYVENAGEYEHNQDEVIEEGERKRKRDKDSESSGKKKKKKRKHHVDEERGEEIVLNTAIDPADDPADGPIEAEPEHEDHEAVPSPEAASETPTKKQKQKNRKSYKDRPRKSSDEEEPIDQDSAEESLIEHENQLTEEPDNAPIEEARKKRRKKQDTKETTGSTTGRVPKESTEATENTTAQITKVTSTTETATENSVESTTEGNLEDITEQPPKTANTDKSTDKSTAATSKRKRTRAHTPPPPPVIVPETKRKRGRAKASDPQPPPPPAPETFNKGAYTQAEDTIIQNVVHRFCAVQDPPLSRADFVQKIWQADWQSNGFWDMVVANLPHRQRTSLYKHVKRLYNDFAQRGVWSAEQDEELAQLVRRHGPKWSKIGSSINRMPEDCKDRWKNYVVCGKNRRTDAWDVDEEFRLANILNEMLEVLVAEAAQKGTTWLPPPPAGDAGTRAAWLEKEKMYHREEIDWGIVSEEMGHTRSRMQCRWKGKRMWSKISSTAGSLSRKRKKDPSTKSAEGKQPKRPRTKKKQQSEDGEGDEEAAADDEEAENEVAEEEVEEEEEEEPVCEEDATEASNMQMGDYFFILQQISLLDYDNPEGIDWHKIAERDNIKHFTAAQLRAGFKRYLENNDNGGQKDLREFVKDQLAQMKELPATMRSKRHRPAAGAASSQQTPQRTQPGLSVEIMITADARNPRQPGGSSQLSKVTTATKPAHSPSNPFSSQRTQPPSQPATTKERQEKTRARENKKEDVVKSKEKKEGAVKVKERKKEKLEEEEDLDEREQKGSRAKGIAKKGLGLKKPAKKGKFMSAEIIEDSDEDAGYGDVMVAEGQSWYADELPEEEEEEEPQPRKLKGKRQSGAESKEVEADEMSDLDLDGGNTESDYGEDDASGGSEADDEMGESAATERIAKKQS</sequence>
<feature type="compositionally biased region" description="Low complexity" evidence="4">
    <location>
        <begin position="356"/>
        <end position="375"/>
    </location>
</feature>
<name>A0AAD6IV45_DREDA</name>
<feature type="region of interest" description="Disordered" evidence="4">
    <location>
        <begin position="648"/>
        <end position="740"/>
    </location>
</feature>
<feature type="compositionally biased region" description="Basic residues" evidence="4">
    <location>
        <begin position="104"/>
        <end position="114"/>
    </location>
</feature>
<feature type="compositionally biased region" description="Pro residues" evidence="4">
    <location>
        <begin position="79"/>
        <end position="95"/>
    </location>
</feature>
<gene>
    <name evidence="7" type="ORF">Dda_5812</name>
</gene>
<evidence type="ECO:0000259" key="5">
    <source>
        <dbReference type="PROSITE" id="PS50090"/>
    </source>
</evidence>
<feature type="compositionally biased region" description="Polar residues" evidence="4">
    <location>
        <begin position="866"/>
        <end position="901"/>
    </location>
</feature>
<dbReference type="PANTHER" id="PTHR46380:SF2">
    <property type="entry name" value="CYCLIN-D-BINDING MYB-LIKE TRANSCRIPTION FACTOR 1"/>
    <property type="match status" value="1"/>
</dbReference>
<evidence type="ECO:0000313" key="7">
    <source>
        <dbReference type="EMBL" id="KAJ6258917.1"/>
    </source>
</evidence>
<feature type="compositionally biased region" description="Acidic residues" evidence="4">
    <location>
        <begin position="980"/>
        <end position="989"/>
    </location>
</feature>
<feature type="compositionally biased region" description="Basic and acidic residues" evidence="4">
    <location>
        <begin position="902"/>
        <end position="940"/>
    </location>
</feature>
<accession>A0AAD6IV45</accession>
<feature type="domain" description="HTH myb-type" evidence="6">
    <location>
        <begin position="518"/>
        <end position="571"/>
    </location>
</feature>
<feature type="compositionally biased region" description="Acidic residues" evidence="4">
    <location>
        <begin position="286"/>
        <end position="299"/>
    </location>
</feature>
<dbReference type="SUPFAM" id="SSF46689">
    <property type="entry name" value="Homeodomain-like"/>
    <property type="match status" value="1"/>
</dbReference>
<feature type="compositionally biased region" description="Acidic residues" evidence="4">
    <location>
        <begin position="701"/>
        <end position="740"/>
    </location>
</feature>
<feature type="compositionally biased region" description="Acidic residues" evidence="4">
    <location>
        <begin position="1051"/>
        <end position="1068"/>
    </location>
</feature>